<dbReference type="EMBL" id="JACXVP010000005">
    <property type="protein sequence ID" value="KAG5604822.1"/>
    <property type="molecule type" value="Genomic_DNA"/>
</dbReference>
<protein>
    <submittedName>
        <fullName evidence="1">Uncharacterized protein</fullName>
    </submittedName>
</protein>
<reference evidence="1 2" key="1">
    <citation type="submission" date="2020-09" db="EMBL/GenBank/DDBJ databases">
        <title>De no assembly of potato wild relative species, Solanum commersonii.</title>
        <authorList>
            <person name="Cho K."/>
        </authorList>
    </citation>
    <scope>NUCLEOTIDE SEQUENCE [LARGE SCALE GENOMIC DNA]</scope>
    <source>
        <strain evidence="1">LZ3.2</strain>
        <tissue evidence="1">Leaf</tissue>
    </source>
</reference>
<dbReference type="GO" id="GO:0031369">
    <property type="term" value="F:translation initiation factor binding"/>
    <property type="evidence" value="ECO:0007669"/>
    <property type="project" value="TreeGrafter"/>
</dbReference>
<sequence length="66" mass="7085">MVSEVVSHFIVKADELIKLISGSICPQSISIAMFAQKVVSLCVKPTGSFNSAVYAYGRVIVHVTSK</sequence>
<feature type="non-terminal residue" evidence="1">
    <location>
        <position position="1"/>
    </location>
</feature>
<dbReference type="GO" id="GO:0005543">
    <property type="term" value="F:phospholipid binding"/>
    <property type="evidence" value="ECO:0007669"/>
    <property type="project" value="TreeGrafter"/>
</dbReference>
<dbReference type="InterPro" id="IPR012476">
    <property type="entry name" value="GLE1"/>
</dbReference>
<dbReference type="PANTHER" id="PTHR12960">
    <property type="entry name" value="GLE-1-RELATED"/>
    <property type="match status" value="1"/>
</dbReference>
<dbReference type="GO" id="GO:0000822">
    <property type="term" value="F:inositol hexakisphosphate binding"/>
    <property type="evidence" value="ECO:0007669"/>
    <property type="project" value="TreeGrafter"/>
</dbReference>
<dbReference type="GO" id="GO:0016973">
    <property type="term" value="P:poly(A)+ mRNA export from nucleus"/>
    <property type="evidence" value="ECO:0007669"/>
    <property type="project" value="InterPro"/>
</dbReference>
<evidence type="ECO:0000313" key="1">
    <source>
        <dbReference type="EMBL" id="KAG5604822.1"/>
    </source>
</evidence>
<dbReference type="GO" id="GO:0005737">
    <property type="term" value="C:cytoplasm"/>
    <property type="evidence" value="ECO:0007669"/>
    <property type="project" value="TreeGrafter"/>
</dbReference>
<gene>
    <name evidence="1" type="ORF">H5410_026314</name>
</gene>
<keyword evidence="2" id="KW-1185">Reference proteome</keyword>
<comment type="caution">
    <text evidence="1">The sequence shown here is derived from an EMBL/GenBank/DDBJ whole genome shotgun (WGS) entry which is preliminary data.</text>
</comment>
<dbReference type="OrthoDB" id="420884at2759"/>
<organism evidence="1 2">
    <name type="scientific">Solanum commersonii</name>
    <name type="common">Commerson's wild potato</name>
    <name type="synonym">Commerson's nightshade</name>
    <dbReference type="NCBI Taxonomy" id="4109"/>
    <lineage>
        <taxon>Eukaryota</taxon>
        <taxon>Viridiplantae</taxon>
        <taxon>Streptophyta</taxon>
        <taxon>Embryophyta</taxon>
        <taxon>Tracheophyta</taxon>
        <taxon>Spermatophyta</taxon>
        <taxon>Magnoliopsida</taxon>
        <taxon>eudicotyledons</taxon>
        <taxon>Gunneridae</taxon>
        <taxon>Pentapetalae</taxon>
        <taxon>asterids</taxon>
        <taxon>lamiids</taxon>
        <taxon>Solanales</taxon>
        <taxon>Solanaceae</taxon>
        <taxon>Solanoideae</taxon>
        <taxon>Solaneae</taxon>
        <taxon>Solanum</taxon>
    </lineage>
</organism>
<dbReference type="GO" id="GO:0044614">
    <property type="term" value="C:nuclear pore cytoplasmic filaments"/>
    <property type="evidence" value="ECO:0007669"/>
    <property type="project" value="TreeGrafter"/>
</dbReference>
<name>A0A9J5Z157_SOLCO</name>
<dbReference type="PANTHER" id="PTHR12960:SF0">
    <property type="entry name" value="MRNA EXPORT FACTOR GLE1"/>
    <property type="match status" value="1"/>
</dbReference>
<evidence type="ECO:0000313" key="2">
    <source>
        <dbReference type="Proteomes" id="UP000824120"/>
    </source>
</evidence>
<accession>A0A9J5Z157</accession>
<dbReference type="Proteomes" id="UP000824120">
    <property type="component" value="Chromosome 5"/>
</dbReference>
<dbReference type="AlphaFoldDB" id="A0A9J5Z157"/>
<proteinExistence type="predicted"/>